<evidence type="ECO:0000313" key="2">
    <source>
        <dbReference type="Proteomes" id="UP001597361"/>
    </source>
</evidence>
<gene>
    <name evidence="1" type="ORF">ACFSKL_07975</name>
</gene>
<accession>A0ABW4VM08</accession>
<sequence length="65" mass="7181">MFSLLKVNLFELNLVNQSSYQTPSSESQGNTLGKIPIGDDCEFFIYGSPEILNTITTTGTHIQIN</sequence>
<proteinExistence type="predicted"/>
<evidence type="ECO:0000313" key="1">
    <source>
        <dbReference type="EMBL" id="MFD2034721.1"/>
    </source>
</evidence>
<organism evidence="1 2">
    <name type="scientific">Belliella marina</name>
    <dbReference type="NCBI Taxonomy" id="1644146"/>
    <lineage>
        <taxon>Bacteria</taxon>
        <taxon>Pseudomonadati</taxon>
        <taxon>Bacteroidota</taxon>
        <taxon>Cytophagia</taxon>
        <taxon>Cytophagales</taxon>
        <taxon>Cyclobacteriaceae</taxon>
        <taxon>Belliella</taxon>
    </lineage>
</organism>
<protein>
    <submittedName>
        <fullName evidence="1">Uncharacterized protein</fullName>
    </submittedName>
</protein>
<comment type="caution">
    <text evidence="1">The sequence shown here is derived from an EMBL/GenBank/DDBJ whole genome shotgun (WGS) entry which is preliminary data.</text>
</comment>
<name>A0ABW4VM08_9BACT</name>
<reference evidence="2" key="1">
    <citation type="journal article" date="2019" name="Int. J. Syst. Evol. Microbiol.">
        <title>The Global Catalogue of Microorganisms (GCM) 10K type strain sequencing project: providing services to taxonomists for standard genome sequencing and annotation.</title>
        <authorList>
            <consortium name="The Broad Institute Genomics Platform"/>
            <consortium name="The Broad Institute Genome Sequencing Center for Infectious Disease"/>
            <person name="Wu L."/>
            <person name="Ma J."/>
        </authorList>
    </citation>
    <scope>NUCLEOTIDE SEQUENCE [LARGE SCALE GENOMIC DNA]</scope>
    <source>
        <strain evidence="2">CGMCC 1.15180</strain>
    </source>
</reference>
<dbReference type="Proteomes" id="UP001597361">
    <property type="component" value="Unassembled WGS sequence"/>
</dbReference>
<dbReference type="RefSeq" id="WP_376885136.1">
    <property type="nucleotide sequence ID" value="NZ_JBHUHR010000022.1"/>
</dbReference>
<keyword evidence="2" id="KW-1185">Reference proteome</keyword>
<dbReference type="EMBL" id="JBHUHR010000022">
    <property type="protein sequence ID" value="MFD2034721.1"/>
    <property type="molecule type" value="Genomic_DNA"/>
</dbReference>